<name>A0ACB9Q891_BAUVA</name>
<organism evidence="1 2">
    <name type="scientific">Bauhinia variegata</name>
    <name type="common">Purple orchid tree</name>
    <name type="synonym">Phanera variegata</name>
    <dbReference type="NCBI Taxonomy" id="167791"/>
    <lineage>
        <taxon>Eukaryota</taxon>
        <taxon>Viridiplantae</taxon>
        <taxon>Streptophyta</taxon>
        <taxon>Embryophyta</taxon>
        <taxon>Tracheophyta</taxon>
        <taxon>Spermatophyta</taxon>
        <taxon>Magnoliopsida</taxon>
        <taxon>eudicotyledons</taxon>
        <taxon>Gunneridae</taxon>
        <taxon>Pentapetalae</taxon>
        <taxon>rosids</taxon>
        <taxon>fabids</taxon>
        <taxon>Fabales</taxon>
        <taxon>Fabaceae</taxon>
        <taxon>Cercidoideae</taxon>
        <taxon>Cercideae</taxon>
        <taxon>Bauhiniinae</taxon>
        <taxon>Bauhinia</taxon>
    </lineage>
</organism>
<dbReference type="Proteomes" id="UP000828941">
    <property type="component" value="Chromosome 1"/>
</dbReference>
<comment type="caution">
    <text evidence="1">The sequence shown here is derived from an EMBL/GenBank/DDBJ whole genome shotgun (WGS) entry which is preliminary data.</text>
</comment>
<reference evidence="1 2" key="1">
    <citation type="journal article" date="2022" name="DNA Res.">
        <title>Chromosomal-level genome assembly of the orchid tree Bauhinia variegata (Leguminosae; Cercidoideae) supports the allotetraploid origin hypothesis of Bauhinia.</title>
        <authorList>
            <person name="Zhong Y."/>
            <person name="Chen Y."/>
            <person name="Zheng D."/>
            <person name="Pang J."/>
            <person name="Liu Y."/>
            <person name="Luo S."/>
            <person name="Meng S."/>
            <person name="Qian L."/>
            <person name="Wei D."/>
            <person name="Dai S."/>
            <person name="Zhou R."/>
        </authorList>
    </citation>
    <scope>NUCLEOTIDE SEQUENCE [LARGE SCALE GENOMIC DNA]</scope>
    <source>
        <strain evidence="1">BV-YZ2020</strain>
    </source>
</reference>
<evidence type="ECO:0000313" key="2">
    <source>
        <dbReference type="Proteomes" id="UP000828941"/>
    </source>
</evidence>
<proteinExistence type="predicted"/>
<sequence length="75" mass="8500">MPPDAAVNYSSWILIGFASGFIAYRYYRAWWARHNYVLSAALVAGLAFMGCCFTCVWRWSMLIWTGGVAARRNAL</sequence>
<evidence type="ECO:0000313" key="1">
    <source>
        <dbReference type="EMBL" id="KAI4357028.1"/>
    </source>
</evidence>
<dbReference type="EMBL" id="CM039426">
    <property type="protein sequence ID" value="KAI4357028.1"/>
    <property type="molecule type" value="Genomic_DNA"/>
</dbReference>
<gene>
    <name evidence="1" type="ORF">L6164_001003</name>
</gene>
<protein>
    <submittedName>
        <fullName evidence="1">Uncharacterized protein</fullName>
    </submittedName>
</protein>
<keyword evidence="2" id="KW-1185">Reference proteome</keyword>
<accession>A0ACB9Q891</accession>